<reference evidence="2 3" key="1">
    <citation type="submission" date="2024-06" db="EMBL/GenBank/DDBJ databases">
        <title>The Natural Products Discovery Center: Release of the First 8490 Sequenced Strains for Exploring Actinobacteria Biosynthetic Diversity.</title>
        <authorList>
            <person name="Kalkreuter E."/>
            <person name="Kautsar S.A."/>
            <person name="Yang D."/>
            <person name="Bader C.D."/>
            <person name="Teijaro C.N."/>
            <person name="Fluegel L."/>
            <person name="Davis C.M."/>
            <person name="Simpson J.R."/>
            <person name="Lauterbach L."/>
            <person name="Steele A.D."/>
            <person name="Gui C."/>
            <person name="Meng S."/>
            <person name="Li G."/>
            <person name="Viehrig K."/>
            <person name="Ye F."/>
            <person name="Su P."/>
            <person name="Kiefer A.F."/>
            <person name="Nichols A."/>
            <person name="Cepeda A.J."/>
            <person name="Yan W."/>
            <person name="Fan B."/>
            <person name="Jiang Y."/>
            <person name="Adhikari A."/>
            <person name="Zheng C.-J."/>
            <person name="Schuster L."/>
            <person name="Cowan T.M."/>
            <person name="Smanski M.J."/>
            <person name="Chevrette M.G."/>
            <person name="De Carvalho L.P.S."/>
            <person name="Shen B."/>
        </authorList>
    </citation>
    <scope>NUCLEOTIDE SEQUENCE [LARGE SCALE GENOMIC DNA]</scope>
    <source>
        <strain evidence="2 3">NPDC000634</strain>
    </source>
</reference>
<name>A0ABV1W8R3_9ACTN</name>
<feature type="non-terminal residue" evidence="2">
    <location>
        <position position="43"/>
    </location>
</feature>
<keyword evidence="3" id="KW-1185">Reference proteome</keyword>
<dbReference type="Proteomes" id="UP001458415">
    <property type="component" value="Unassembled WGS sequence"/>
</dbReference>
<proteinExistence type="predicted"/>
<keyword evidence="1" id="KW-0472">Membrane</keyword>
<comment type="caution">
    <text evidence="2">The sequence shown here is derived from an EMBL/GenBank/DDBJ whole genome shotgun (WGS) entry which is preliminary data.</text>
</comment>
<evidence type="ECO:0000313" key="3">
    <source>
        <dbReference type="Proteomes" id="UP001458415"/>
    </source>
</evidence>
<evidence type="ECO:0000313" key="2">
    <source>
        <dbReference type="EMBL" id="MER6980590.1"/>
    </source>
</evidence>
<organism evidence="2 3">
    <name type="scientific">Streptomyces carpinensis</name>
    <dbReference type="NCBI Taxonomy" id="66369"/>
    <lineage>
        <taxon>Bacteria</taxon>
        <taxon>Bacillati</taxon>
        <taxon>Actinomycetota</taxon>
        <taxon>Actinomycetes</taxon>
        <taxon>Kitasatosporales</taxon>
        <taxon>Streptomycetaceae</taxon>
        <taxon>Streptomyces</taxon>
    </lineage>
</organism>
<gene>
    <name evidence="2" type="ORF">ABT317_27380</name>
</gene>
<evidence type="ECO:0000256" key="1">
    <source>
        <dbReference type="SAM" id="Phobius"/>
    </source>
</evidence>
<dbReference type="EMBL" id="JBEPCU010000580">
    <property type="protein sequence ID" value="MER6980590.1"/>
    <property type="molecule type" value="Genomic_DNA"/>
</dbReference>
<feature type="transmembrane region" description="Helical" evidence="1">
    <location>
        <begin position="20"/>
        <end position="40"/>
    </location>
</feature>
<keyword evidence="1" id="KW-0812">Transmembrane</keyword>
<accession>A0ABV1W8R3</accession>
<keyword evidence="1" id="KW-1133">Transmembrane helix</keyword>
<sequence>MSDRTEKLAQEAKMANGNGALSGAVIAVAGAGGPAGRAALLRL</sequence>
<protein>
    <submittedName>
        <fullName evidence="2">Short-chain dehydrogenase</fullName>
    </submittedName>
</protein>